<organism evidence="1 2">
    <name type="scientific">Brenneria goodwinii</name>
    <dbReference type="NCBI Taxonomy" id="1109412"/>
    <lineage>
        <taxon>Bacteria</taxon>
        <taxon>Pseudomonadati</taxon>
        <taxon>Pseudomonadota</taxon>
        <taxon>Gammaproteobacteria</taxon>
        <taxon>Enterobacterales</taxon>
        <taxon>Pectobacteriaceae</taxon>
        <taxon>Brenneria</taxon>
    </lineage>
</organism>
<evidence type="ECO:0000313" key="2">
    <source>
        <dbReference type="Proteomes" id="UP000044377"/>
    </source>
</evidence>
<dbReference type="Proteomes" id="UP000044377">
    <property type="component" value="Unassembled WGS sequence"/>
</dbReference>
<dbReference type="EMBL" id="CGIG01000001">
    <property type="protein sequence ID" value="CPR17524.1"/>
    <property type="molecule type" value="Genomic_DNA"/>
</dbReference>
<protein>
    <submittedName>
        <fullName evidence="1">Uncharacterized protein</fullName>
    </submittedName>
</protein>
<accession>A0A0G4JWE2</accession>
<dbReference type="AlphaFoldDB" id="A0A0G4JWE2"/>
<gene>
    <name evidence="1" type="ORF">BN1221_02691</name>
</gene>
<proteinExistence type="predicted"/>
<dbReference type="STRING" id="1109412.BN1221_02691"/>
<keyword evidence="2" id="KW-1185">Reference proteome</keyword>
<name>A0A0G4JWE2_9GAMM</name>
<sequence>MPLFYTLNTDINLTIFYEVYEFSVTKIKSSKTAGMIDVMKNINDKRRKA</sequence>
<reference evidence="2" key="1">
    <citation type="submission" date="2015-01" db="EMBL/GenBank/DDBJ databases">
        <authorList>
            <person name="Paterson Steve"/>
        </authorList>
    </citation>
    <scope>NUCLEOTIDE SEQUENCE [LARGE SCALE GENOMIC DNA]</scope>
    <source>
        <strain evidence="2">OBR1</strain>
    </source>
</reference>
<evidence type="ECO:0000313" key="1">
    <source>
        <dbReference type="EMBL" id="CPR17524.1"/>
    </source>
</evidence>